<dbReference type="RefSeq" id="WP_087479270.1">
    <property type="nucleotide sequence ID" value="NZ_AP024883.1"/>
</dbReference>
<evidence type="ECO:0000313" key="1">
    <source>
        <dbReference type="EMBL" id="MDW6003979.1"/>
    </source>
</evidence>
<dbReference type="Proteomes" id="UP000196125">
    <property type="component" value="Unassembled WGS sequence"/>
</dbReference>
<dbReference type="EMBL" id="FXXI01000001">
    <property type="protein sequence ID" value="SMR99225.1"/>
    <property type="molecule type" value="Genomic_DNA"/>
</dbReference>
<sequence>MYTQQDKKSQSNHRQAIYLPVTQRVGNKITGLVDNRPEIADALTTRESLKSTPAVQQRKVHSIPGSAGAVVQREPIPATVNGISHLVKMEGKSIFRGTELPGEIVHGQQLIIETNGAKRSRRGPNQERFAHEDEERGTHIYRWYRVLQVGPHRMPEGVYVREDAIQIGAESNGDIGFMQNHPPSLETRVGERVPHMRTPESRAMDRLSRAFWIPMMESLHRSEYPPHLAATLIGGRLHMRGNLGDREIPQDRDWGKEFTSFVAGEKYGGPKWAVKKRDKMKRKLQGQAAGKYHPPGITDMTTMAAVQAAIVNPRSIDFGRGEGESREVVHGEMRLQDEIASGIGGRDQRMPRRRIRQQHISGVLEDCAFCHWAHAIFNQVIGEKHGIQLTSAGTHGGIPAKWKAPEWMIANPEAMEMFIKKLHAEGIKFKVAGGYITVLQAPKASGNLPDDSDSDDEHIR</sequence>
<organism evidence="2 3">
    <name type="scientific">Vibrio mangrovi</name>
    <dbReference type="NCBI Taxonomy" id="474394"/>
    <lineage>
        <taxon>Bacteria</taxon>
        <taxon>Pseudomonadati</taxon>
        <taxon>Pseudomonadota</taxon>
        <taxon>Gammaproteobacteria</taxon>
        <taxon>Vibrionales</taxon>
        <taxon>Vibrionaceae</taxon>
        <taxon>Vibrio</taxon>
    </lineage>
</organism>
<reference evidence="1 4" key="2">
    <citation type="submission" date="2023-11" db="EMBL/GenBank/DDBJ databases">
        <title>Plant-associative lifestyle of Vibrio porteresiae and its evolutionary dynamics.</title>
        <authorList>
            <person name="Rameshkumar N."/>
            <person name="Kirti K."/>
        </authorList>
    </citation>
    <scope>NUCLEOTIDE SEQUENCE [LARGE SCALE GENOMIC DNA]</scope>
    <source>
        <strain evidence="1 4">MSSRF38</strain>
    </source>
</reference>
<keyword evidence="4" id="KW-1185">Reference proteome</keyword>
<gene>
    <name evidence="1" type="ORF">SBX37_14060</name>
    <name evidence="2" type="ORF">VIM7927_00449</name>
</gene>
<accession>A0A1Y6INI5</accession>
<evidence type="ECO:0000313" key="3">
    <source>
        <dbReference type="Proteomes" id="UP000196125"/>
    </source>
</evidence>
<dbReference type="AlphaFoldDB" id="A0A1Y6INI5"/>
<name>A0A1Y6INI5_9VIBR</name>
<proteinExistence type="predicted"/>
<evidence type="ECO:0000313" key="4">
    <source>
        <dbReference type="Proteomes" id="UP001283366"/>
    </source>
</evidence>
<dbReference type="OrthoDB" id="9153660at2"/>
<protein>
    <submittedName>
        <fullName evidence="2">Uncharacterized protein</fullName>
    </submittedName>
</protein>
<dbReference type="Proteomes" id="UP001283366">
    <property type="component" value="Unassembled WGS sequence"/>
</dbReference>
<evidence type="ECO:0000313" key="2">
    <source>
        <dbReference type="EMBL" id="SMR99225.1"/>
    </source>
</evidence>
<dbReference type="EMBL" id="JAWRCO010000001">
    <property type="protein sequence ID" value="MDW6003979.1"/>
    <property type="molecule type" value="Genomic_DNA"/>
</dbReference>
<reference evidence="2 3" key="1">
    <citation type="submission" date="2017-05" db="EMBL/GenBank/DDBJ databases">
        <authorList>
            <person name="Song R."/>
            <person name="Chenine A.L."/>
            <person name="Ruprecht R.M."/>
        </authorList>
    </citation>
    <scope>NUCLEOTIDE SEQUENCE [LARGE SCALE GENOMIC DNA]</scope>
    <source>
        <strain evidence="2 3">CECT 7927</strain>
    </source>
</reference>